<dbReference type="SUPFAM" id="SSF48264">
    <property type="entry name" value="Cytochrome P450"/>
    <property type="match status" value="1"/>
</dbReference>
<organism evidence="12 13">
    <name type="scientific">Mycena indigotica</name>
    <dbReference type="NCBI Taxonomy" id="2126181"/>
    <lineage>
        <taxon>Eukaryota</taxon>
        <taxon>Fungi</taxon>
        <taxon>Dikarya</taxon>
        <taxon>Basidiomycota</taxon>
        <taxon>Agaricomycotina</taxon>
        <taxon>Agaricomycetes</taxon>
        <taxon>Agaricomycetidae</taxon>
        <taxon>Agaricales</taxon>
        <taxon>Marasmiineae</taxon>
        <taxon>Mycenaceae</taxon>
        <taxon>Mycena</taxon>
    </lineage>
</organism>
<dbReference type="Proteomes" id="UP000636479">
    <property type="component" value="Unassembled WGS sequence"/>
</dbReference>
<dbReference type="GO" id="GO:0020037">
    <property type="term" value="F:heme binding"/>
    <property type="evidence" value="ECO:0007669"/>
    <property type="project" value="InterPro"/>
</dbReference>
<feature type="transmembrane region" description="Helical" evidence="11">
    <location>
        <begin position="33"/>
        <end position="56"/>
    </location>
</feature>
<keyword evidence="11" id="KW-1133">Transmembrane helix</keyword>
<dbReference type="PANTHER" id="PTHR46300:SF7">
    <property type="entry name" value="P450, PUTATIVE (EUROFUNG)-RELATED"/>
    <property type="match status" value="1"/>
</dbReference>
<protein>
    <submittedName>
        <fullName evidence="12">Cytochrome P450</fullName>
    </submittedName>
</protein>
<dbReference type="InterPro" id="IPR001128">
    <property type="entry name" value="Cyt_P450"/>
</dbReference>
<evidence type="ECO:0000256" key="11">
    <source>
        <dbReference type="SAM" id="Phobius"/>
    </source>
</evidence>
<dbReference type="OrthoDB" id="2789670at2759"/>
<proteinExistence type="inferred from homology"/>
<dbReference type="AlphaFoldDB" id="A0A8H6SH65"/>
<accession>A0A8H6SH65</accession>
<keyword evidence="11" id="KW-0472">Membrane</keyword>
<dbReference type="PANTHER" id="PTHR46300">
    <property type="entry name" value="P450, PUTATIVE (EUROFUNG)-RELATED-RELATED"/>
    <property type="match status" value="1"/>
</dbReference>
<evidence type="ECO:0000256" key="5">
    <source>
        <dbReference type="ARBA" id="ARBA00022723"/>
    </source>
</evidence>
<keyword evidence="4 9" id="KW-0349">Heme</keyword>
<evidence type="ECO:0000256" key="6">
    <source>
        <dbReference type="ARBA" id="ARBA00023002"/>
    </source>
</evidence>
<keyword evidence="7 9" id="KW-0408">Iron</keyword>
<evidence type="ECO:0000313" key="12">
    <source>
        <dbReference type="EMBL" id="KAF7298616.1"/>
    </source>
</evidence>
<gene>
    <name evidence="12" type="ORF">MIND_00808700</name>
</gene>
<dbReference type="RefSeq" id="XP_037218004.1">
    <property type="nucleotide sequence ID" value="XM_037364762.1"/>
</dbReference>
<keyword evidence="6 10" id="KW-0560">Oxidoreductase</keyword>
<dbReference type="Pfam" id="PF00067">
    <property type="entry name" value="p450"/>
    <property type="match status" value="2"/>
</dbReference>
<dbReference type="InterPro" id="IPR017972">
    <property type="entry name" value="Cyt_P450_CS"/>
</dbReference>
<evidence type="ECO:0000256" key="8">
    <source>
        <dbReference type="ARBA" id="ARBA00023033"/>
    </source>
</evidence>
<evidence type="ECO:0000256" key="10">
    <source>
        <dbReference type="RuleBase" id="RU000461"/>
    </source>
</evidence>
<name>A0A8H6SH65_9AGAR</name>
<evidence type="ECO:0000256" key="4">
    <source>
        <dbReference type="ARBA" id="ARBA00022617"/>
    </source>
</evidence>
<dbReference type="GO" id="GO:0005506">
    <property type="term" value="F:iron ion binding"/>
    <property type="evidence" value="ECO:0007669"/>
    <property type="project" value="InterPro"/>
</dbReference>
<keyword evidence="11" id="KW-0812">Transmembrane</keyword>
<evidence type="ECO:0000256" key="3">
    <source>
        <dbReference type="ARBA" id="ARBA00010617"/>
    </source>
</evidence>
<dbReference type="InterPro" id="IPR036396">
    <property type="entry name" value="Cyt_P450_sf"/>
</dbReference>
<comment type="caution">
    <text evidence="12">The sequence shown here is derived from an EMBL/GenBank/DDBJ whole genome shotgun (WGS) entry which is preliminary data.</text>
</comment>
<dbReference type="CDD" id="cd11065">
    <property type="entry name" value="CYP64-like"/>
    <property type="match status" value="1"/>
</dbReference>
<evidence type="ECO:0000313" key="13">
    <source>
        <dbReference type="Proteomes" id="UP000636479"/>
    </source>
</evidence>
<feature type="binding site" description="axial binding residue" evidence="9">
    <location>
        <position position="512"/>
    </location>
    <ligand>
        <name>heme</name>
        <dbReference type="ChEBI" id="CHEBI:30413"/>
    </ligand>
    <ligandPart>
        <name>Fe</name>
        <dbReference type="ChEBI" id="CHEBI:18248"/>
    </ligandPart>
</feature>
<dbReference type="PRINTS" id="PR00463">
    <property type="entry name" value="EP450I"/>
</dbReference>
<keyword evidence="13" id="KW-1185">Reference proteome</keyword>
<sequence>MWAGSNATEFVPSNGVLKPRGCDYIWIGSPPRFLLMFLDVPSLLLLVSAGALAVVFRRRQRGLLPLPPGPRKLFLLGNLLHMPSSFEWETFGRFSQESNSDIIHLDVAGMSVVVLSSLEANIDLLEKRSTIYSDRPRAPMLNELMGWDFNFAFMKYDFNSDGVTKYRSHQRAACHGLLRRLLDDPGQPLEHIRHMAREIILSTVYGIQVLPKDDPYVETAEAALNSLVHGHSPIRFLVNMFPTLLHVPYWMPGASFKRIAREWRKLSTKFVNLPFDETRRQMVCRPVIVLALAGEHLTITKLNGDARPSFTASHLISAPASEHETIKNAAATAFSAGTHTTVALVGKFLMAMLSNPDAQRKAQAEIDAVCGGRLPTFELLEDAESTIMMPYVSAVMRELFRWEPTVPLVQHFIEVEDEYRGLRIPAQSVVIGNIWWVSVLFSPSILMVSKGNSSRRGIFPVFHLCLLTLPQEKYPNPTSFRPERWLLPSGALNPDMHSGSWEFGFGFGRRVCAGQRLGLASLWISITSILASLDVQRAVDENGVVIEPEFEFISGLIRQPVPFACSIKPRSAEAEMAIRETEFT</sequence>
<dbReference type="GeneID" id="59347278"/>
<keyword evidence="5 9" id="KW-0479">Metal-binding</keyword>
<evidence type="ECO:0000256" key="1">
    <source>
        <dbReference type="ARBA" id="ARBA00001971"/>
    </source>
</evidence>
<comment type="cofactor">
    <cofactor evidence="1 9">
        <name>heme</name>
        <dbReference type="ChEBI" id="CHEBI:30413"/>
    </cofactor>
</comment>
<dbReference type="PROSITE" id="PS00086">
    <property type="entry name" value="CYTOCHROME_P450"/>
    <property type="match status" value="1"/>
</dbReference>
<evidence type="ECO:0000256" key="7">
    <source>
        <dbReference type="ARBA" id="ARBA00023004"/>
    </source>
</evidence>
<dbReference type="GO" id="GO:0004497">
    <property type="term" value="F:monooxygenase activity"/>
    <property type="evidence" value="ECO:0007669"/>
    <property type="project" value="UniProtKB-KW"/>
</dbReference>
<evidence type="ECO:0000256" key="2">
    <source>
        <dbReference type="ARBA" id="ARBA00005179"/>
    </source>
</evidence>
<dbReference type="EMBL" id="JACAZF010000007">
    <property type="protein sequence ID" value="KAF7298616.1"/>
    <property type="molecule type" value="Genomic_DNA"/>
</dbReference>
<reference evidence="12" key="1">
    <citation type="submission" date="2020-05" db="EMBL/GenBank/DDBJ databases">
        <title>Mycena genomes resolve the evolution of fungal bioluminescence.</title>
        <authorList>
            <person name="Tsai I.J."/>
        </authorList>
    </citation>
    <scope>NUCLEOTIDE SEQUENCE</scope>
    <source>
        <strain evidence="12">171206Taipei</strain>
    </source>
</reference>
<comment type="similarity">
    <text evidence="3 10">Belongs to the cytochrome P450 family.</text>
</comment>
<dbReference type="Gene3D" id="1.10.630.10">
    <property type="entry name" value="Cytochrome P450"/>
    <property type="match status" value="1"/>
</dbReference>
<keyword evidence="8 10" id="KW-0503">Monooxygenase</keyword>
<dbReference type="GO" id="GO:0016705">
    <property type="term" value="F:oxidoreductase activity, acting on paired donors, with incorporation or reduction of molecular oxygen"/>
    <property type="evidence" value="ECO:0007669"/>
    <property type="project" value="InterPro"/>
</dbReference>
<dbReference type="InterPro" id="IPR002401">
    <property type="entry name" value="Cyt_P450_E_grp-I"/>
</dbReference>
<evidence type="ECO:0000256" key="9">
    <source>
        <dbReference type="PIRSR" id="PIRSR602401-1"/>
    </source>
</evidence>
<comment type="pathway">
    <text evidence="2">Secondary metabolite biosynthesis.</text>
</comment>
<dbReference type="InterPro" id="IPR050364">
    <property type="entry name" value="Cytochrome_P450_fung"/>
</dbReference>